<dbReference type="Proteomes" id="UP000238479">
    <property type="component" value="Chromosome 6"/>
</dbReference>
<keyword evidence="1" id="KW-0732">Signal</keyword>
<dbReference type="GO" id="GO:0001709">
    <property type="term" value="P:cell fate determination"/>
    <property type="evidence" value="ECO:0007669"/>
    <property type="project" value="TreeGrafter"/>
</dbReference>
<dbReference type="Gramene" id="PRQ26701">
    <property type="protein sequence ID" value="PRQ26701"/>
    <property type="gene ID" value="RchiOBHm_Chr6g0297491"/>
</dbReference>
<protein>
    <submittedName>
        <fullName evidence="2">Uncharacterized protein</fullName>
    </submittedName>
</protein>
<dbReference type="OMA" id="NCICSQL"/>
<dbReference type="AlphaFoldDB" id="A0A2P6PXQ5"/>
<dbReference type="PANTHER" id="PTHR33184">
    <property type="entry name" value="PROTEIN TAPETUM DETERMINANT 1-LIKE-RELATED"/>
    <property type="match status" value="1"/>
</dbReference>
<proteinExistence type="predicted"/>
<evidence type="ECO:0000256" key="1">
    <source>
        <dbReference type="ARBA" id="ARBA00022729"/>
    </source>
</evidence>
<dbReference type="InterPro" id="IPR040361">
    <property type="entry name" value="TPD1"/>
</dbReference>
<sequence>MELKITNNCICSQLSVKLSCDGFQTVEEIDPTILSKSGSLCLVNSGEPIYGHSNFSFTYAWSNSFPFKTLLSQVACS</sequence>
<evidence type="ECO:0000313" key="3">
    <source>
        <dbReference type="Proteomes" id="UP000238479"/>
    </source>
</evidence>
<accession>A0A2P6PXQ5</accession>
<name>A0A2P6PXQ5_ROSCH</name>
<evidence type="ECO:0000313" key="2">
    <source>
        <dbReference type="EMBL" id="PRQ26701.1"/>
    </source>
</evidence>
<dbReference type="EMBL" id="PDCK01000044">
    <property type="protein sequence ID" value="PRQ26701.1"/>
    <property type="molecule type" value="Genomic_DNA"/>
</dbReference>
<keyword evidence="3" id="KW-1185">Reference proteome</keyword>
<dbReference type="Pfam" id="PF24068">
    <property type="entry name" value="TPD1_C"/>
    <property type="match status" value="1"/>
</dbReference>
<dbReference type="PANTHER" id="PTHR33184:SF72">
    <property type="entry name" value="BETA-1,3-N-ACETYLGLUCOSAMINYLTRANSFERASE FAMILY PROTEIN"/>
    <property type="match status" value="1"/>
</dbReference>
<gene>
    <name evidence="2" type="ORF">RchiOBHm_Chr6g0297491</name>
</gene>
<dbReference type="STRING" id="74649.A0A2P6PXQ5"/>
<organism evidence="2 3">
    <name type="scientific">Rosa chinensis</name>
    <name type="common">China rose</name>
    <dbReference type="NCBI Taxonomy" id="74649"/>
    <lineage>
        <taxon>Eukaryota</taxon>
        <taxon>Viridiplantae</taxon>
        <taxon>Streptophyta</taxon>
        <taxon>Embryophyta</taxon>
        <taxon>Tracheophyta</taxon>
        <taxon>Spermatophyta</taxon>
        <taxon>Magnoliopsida</taxon>
        <taxon>eudicotyledons</taxon>
        <taxon>Gunneridae</taxon>
        <taxon>Pentapetalae</taxon>
        <taxon>rosids</taxon>
        <taxon>fabids</taxon>
        <taxon>Rosales</taxon>
        <taxon>Rosaceae</taxon>
        <taxon>Rosoideae</taxon>
        <taxon>Rosoideae incertae sedis</taxon>
        <taxon>Rosa</taxon>
    </lineage>
</organism>
<comment type="caution">
    <text evidence="2">The sequence shown here is derived from an EMBL/GenBank/DDBJ whole genome shotgun (WGS) entry which is preliminary data.</text>
</comment>
<reference evidence="2 3" key="1">
    <citation type="journal article" date="2018" name="Nat. Genet.">
        <title>The Rosa genome provides new insights in the design of modern roses.</title>
        <authorList>
            <person name="Bendahmane M."/>
        </authorList>
    </citation>
    <scope>NUCLEOTIDE SEQUENCE [LARGE SCALE GENOMIC DNA]</scope>
    <source>
        <strain evidence="3">cv. Old Blush</strain>
    </source>
</reference>